<feature type="domain" description="Helicase ATP-binding" evidence="7">
    <location>
        <begin position="121"/>
        <end position="303"/>
    </location>
</feature>
<feature type="region of interest" description="Disordered" evidence="6">
    <location>
        <begin position="69"/>
        <end position="88"/>
    </location>
</feature>
<dbReference type="CDD" id="cd18787">
    <property type="entry name" value="SF2_C_DEAD"/>
    <property type="match status" value="1"/>
</dbReference>
<dbReference type="GO" id="GO:0016787">
    <property type="term" value="F:hydrolase activity"/>
    <property type="evidence" value="ECO:0007669"/>
    <property type="project" value="UniProtKB-KW"/>
</dbReference>
<evidence type="ECO:0000256" key="1">
    <source>
        <dbReference type="ARBA" id="ARBA00022741"/>
    </source>
</evidence>
<dbReference type="PROSITE" id="PS51192">
    <property type="entry name" value="HELICASE_ATP_BIND_1"/>
    <property type="match status" value="1"/>
</dbReference>
<accession>A0A8H7BL43</accession>
<comment type="similarity">
    <text evidence="5">Belongs to the DEAD box helicase family.</text>
</comment>
<dbReference type="GO" id="GO:0005524">
    <property type="term" value="F:ATP binding"/>
    <property type="evidence" value="ECO:0007669"/>
    <property type="project" value="UniProtKB-UniRule"/>
</dbReference>
<keyword evidence="3 5" id="KW-0067">ATP-binding</keyword>
<dbReference type="InterPro" id="IPR001650">
    <property type="entry name" value="Helicase_C-like"/>
</dbReference>
<organism evidence="9 10">
    <name type="scientific">Apophysomyces ossiformis</name>
    <dbReference type="NCBI Taxonomy" id="679940"/>
    <lineage>
        <taxon>Eukaryota</taxon>
        <taxon>Fungi</taxon>
        <taxon>Fungi incertae sedis</taxon>
        <taxon>Mucoromycota</taxon>
        <taxon>Mucoromycotina</taxon>
        <taxon>Mucoromycetes</taxon>
        <taxon>Mucorales</taxon>
        <taxon>Mucorineae</taxon>
        <taxon>Mucoraceae</taxon>
        <taxon>Apophysomyces</taxon>
    </lineage>
</organism>
<keyword evidence="2 5" id="KW-0378">Hydrolase</keyword>
<dbReference type="PANTHER" id="PTHR24031">
    <property type="entry name" value="RNA HELICASE"/>
    <property type="match status" value="1"/>
</dbReference>
<comment type="function">
    <text evidence="5">RNA helicase.</text>
</comment>
<evidence type="ECO:0000256" key="3">
    <source>
        <dbReference type="ARBA" id="ARBA00022840"/>
    </source>
</evidence>
<dbReference type="Pfam" id="PF00271">
    <property type="entry name" value="Helicase_C"/>
    <property type="match status" value="1"/>
</dbReference>
<keyword evidence="5" id="KW-0347">Helicase</keyword>
<dbReference type="PROSITE" id="PS51194">
    <property type="entry name" value="HELICASE_CTER"/>
    <property type="match status" value="1"/>
</dbReference>
<evidence type="ECO:0000259" key="8">
    <source>
        <dbReference type="PROSITE" id="PS51194"/>
    </source>
</evidence>
<feature type="domain" description="Helicase C-terminal" evidence="8">
    <location>
        <begin position="334"/>
        <end position="487"/>
    </location>
</feature>
<proteinExistence type="inferred from homology"/>
<comment type="caution">
    <text evidence="9">The sequence shown here is derived from an EMBL/GenBank/DDBJ whole genome shotgun (WGS) entry which is preliminary data.</text>
</comment>
<dbReference type="SMART" id="SM00490">
    <property type="entry name" value="HELICc"/>
    <property type="match status" value="1"/>
</dbReference>
<dbReference type="InterPro" id="IPR014001">
    <property type="entry name" value="Helicase_ATP-bd"/>
</dbReference>
<comment type="domain">
    <text evidence="5">The Q motif is unique to and characteristic of the DEAD box family of RNA helicases and controls ATP binding and hydrolysis.</text>
</comment>
<evidence type="ECO:0000256" key="6">
    <source>
        <dbReference type="SAM" id="MobiDB-lite"/>
    </source>
</evidence>
<evidence type="ECO:0000256" key="5">
    <source>
        <dbReference type="RuleBase" id="RU365068"/>
    </source>
</evidence>
<evidence type="ECO:0000256" key="2">
    <source>
        <dbReference type="ARBA" id="ARBA00022801"/>
    </source>
</evidence>
<dbReference type="Pfam" id="PF00270">
    <property type="entry name" value="DEAD"/>
    <property type="match status" value="1"/>
</dbReference>
<feature type="compositionally biased region" description="Basic and acidic residues" evidence="6">
    <location>
        <begin position="590"/>
        <end position="661"/>
    </location>
</feature>
<feature type="compositionally biased region" description="Basic and acidic residues" evidence="6">
    <location>
        <begin position="73"/>
        <end position="88"/>
    </location>
</feature>
<dbReference type="AlphaFoldDB" id="A0A8H7BL43"/>
<dbReference type="InterPro" id="IPR011545">
    <property type="entry name" value="DEAD/DEAH_box_helicase_dom"/>
</dbReference>
<dbReference type="OrthoDB" id="193716at2759"/>
<comment type="catalytic activity">
    <reaction evidence="5">
        <text>ATP + H2O = ADP + phosphate + H(+)</text>
        <dbReference type="Rhea" id="RHEA:13065"/>
        <dbReference type="ChEBI" id="CHEBI:15377"/>
        <dbReference type="ChEBI" id="CHEBI:15378"/>
        <dbReference type="ChEBI" id="CHEBI:30616"/>
        <dbReference type="ChEBI" id="CHEBI:43474"/>
        <dbReference type="ChEBI" id="CHEBI:456216"/>
        <dbReference type="EC" id="3.6.4.13"/>
    </reaction>
</comment>
<protein>
    <recommendedName>
        <fullName evidence="5">ATP-dependent RNA helicase</fullName>
        <ecNumber evidence="5">3.6.4.13</ecNumber>
    </recommendedName>
</protein>
<name>A0A8H7BL43_9FUNG</name>
<dbReference type="InterPro" id="IPR027417">
    <property type="entry name" value="P-loop_NTPase"/>
</dbReference>
<keyword evidence="10" id="KW-1185">Reference proteome</keyword>
<keyword evidence="1 5" id="KW-0547">Nucleotide-binding</keyword>
<keyword evidence="4 5" id="KW-0694">RNA-binding</keyword>
<reference evidence="9" key="1">
    <citation type="submission" date="2020-01" db="EMBL/GenBank/DDBJ databases">
        <title>Genome Sequencing of Three Apophysomyces-Like Fungal Strains Confirms a Novel Fungal Genus in the Mucoromycota with divergent Burkholderia-like Endosymbiotic Bacteria.</title>
        <authorList>
            <person name="Stajich J.E."/>
            <person name="Macias A.M."/>
            <person name="Carter-House D."/>
            <person name="Lovett B."/>
            <person name="Kasson L.R."/>
            <person name="Berry K."/>
            <person name="Grigoriev I."/>
            <person name="Chang Y."/>
            <person name="Spatafora J."/>
            <person name="Kasson M.T."/>
        </authorList>
    </citation>
    <scope>NUCLEOTIDE SEQUENCE</scope>
    <source>
        <strain evidence="9">NRRL A-21654</strain>
    </source>
</reference>
<feature type="region of interest" description="Disordered" evidence="6">
    <location>
        <begin position="583"/>
        <end position="661"/>
    </location>
</feature>
<dbReference type="EMBL" id="JABAYA010000155">
    <property type="protein sequence ID" value="KAF7723347.1"/>
    <property type="molecule type" value="Genomic_DNA"/>
</dbReference>
<dbReference type="Proteomes" id="UP000605846">
    <property type="component" value="Unassembled WGS sequence"/>
</dbReference>
<evidence type="ECO:0000256" key="4">
    <source>
        <dbReference type="ARBA" id="ARBA00022884"/>
    </source>
</evidence>
<evidence type="ECO:0000313" key="10">
    <source>
        <dbReference type="Proteomes" id="UP000605846"/>
    </source>
</evidence>
<evidence type="ECO:0000313" key="9">
    <source>
        <dbReference type="EMBL" id="KAF7723347.1"/>
    </source>
</evidence>
<dbReference type="EC" id="3.6.4.13" evidence="5"/>
<dbReference type="GO" id="GO:0003724">
    <property type="term" value="F:RNA helicase activity"/>
    <property type="evidence" value="ECO:0007669"/>
    <property type="project" value="UniProtKB-EC"/>
</dbReference>
<dbReference type="SUPFAM" id="SSF52540">
    <property type="entry name" value="P-loop containing nucleoside triphosphate hydrolases"/>
    <property type="match status" value="1"/>
</dbReference>
<dbReference type="SMART" id="SM00487">
    <property type="entry name" value="DEXDc"/>
    <property type="match status" value="1"/>
</dbReference>
<gene>
    <name evidence="9" type="ORF">EC973_002095</name>
</gene>
<evidence type="ECO:0000259" key="7">
    <source>
        <dbReference type="PROSITE" id="PS51192"/>
    </source>
</evidence>
<dbReference type="Gene3D" id="3.40.50.300">
    <property type="entry name" value="P-loop containing nucleotide triphosphate hydrolases"/>
    <property type="match status" value="2"/>
</dbReference>
<sequence>MFRKVLVPTVSRLAGQLTARTLSRRVLTRLPQTPSLLRNTDHQTILSLHSKIAPYACFHTHTAALSSAPVAVEDPKPANEESTEEPRKRFDSIEAINPATQRALQKIFKYTEMSVVQEAVLSRLPNENDMFVKAKTGTGKTLAFLIAAMETAFKGKSPKELQYFEGTSILVISPTRELASQIATEAEKLLKFYPCKVHCLVGGDSKHRQIMRMERNRCDVVVATPGRLNDMLSSVPRFKKMVQNLKVLVLDEADQLLDMGFKVELQRILEQIPEKRQTMLYSATLSKEIRDNLGKFALSPQHDVLDTVGDDDVNTHMHVKQSALVLPYSEQVNYIRDMFYKYKPASTGKVIVFLPTTKSTMLYAQTFKYLLPERLVYELHSRKSQDQRSRISERFRKAPPGTVLFTSDVSARGVDYPGVSLVVQVGMPTSREQYIHRLGRTGRAGREGEGVIVLAPFEKRFLKQEVADLPIQNLVPPEIDDTVKESTQKQMKHALRAIDDELVREIYTAYLGYYSSRMQTLGKPRIETLAQAKEFLTSFNIEDIPHLSSRFLDQLGLSSRQAADRFPKRGGFRDHRDRFERGGFRGNFRGGDRAERSDRSDRFSRDSFHDRRERFDRDGPRRDRFEHRSKSDDSDFQDDFRNNYREERNKRHYRSNDRSRY</sequence>
<dbReference type="GO" id="GO:0003723">
    <property type="term" value="F:RNA binding"/>
    <property type="evidence" value="ECO:0007669"/>
    <property type="project" value="UniProtKB-UniRule"/>
</dbReference>